<feature type="transmembrane region" description="Helical" evidence="1">
    <location>
        <begin position="101"/>
        <end position="123"/>
    </location>
</feature>
<dbReference type="Gene3D" id="1.10.1760.20">
    <property type="match status" value="1"/>
</dbReference>
<dbReference type="AlphaFoldDB" id="A0A4T0UWF7"/>
<keyword evidence="1" id="KW-1133">Transmembrane helix</keyword>
<organism evidence="2 3">
    <name type="scientific">Crenobacter intestini</name>
    <dbReference type="NCBI Taxonomy" id="2563443"/>
    <lineage>
        <taxon>Bacteria</taxon>
        <taxon>Pseudomonadati</taxon>
        <taxon>Pseudomonadota</taxon>
        <taxon>Betaproteobacteria</taxon>
        <taxon>Neisseriales</taxon>
        <taxon>Neisseriaceae</taxon>
        <taxon>Crenobacter</taxon>
    </lineage>
</organism>
<keyword evidence="3" id="KW-1185">Reference proteome</keyword>
<evidence type="ECO:0000256" key="1">
    <source>
        <dbReference type="SAM" id="Phobius"/>
    </source>
</evidence>
<dbReference type="EMBL" id="STGJ01000007">
    <property type="protein sequence ID" value="TIC83412.1"/>
    <property type="molecule type" value="Genomic_DNA"/>
</dbReference>
<dbReference type="RefSeq" id="WP_136552616.1">
    <property type="nucleotide sequence ID" value="NZ_STGJ01000007.1"/>
</dbReference>
<dbReference type="Proteomes" id="UP000308891">
    <property type="component" value="Unassembled WGS sequence"/>
</dbReference>
<feature type="transmembrane region" description="Helical" evidence="1">
    <location>
        <begin position="70"/>
        <end position="89"/>
    </location>
</feature>
<evidence type="ECO:0000313" key="3">
    <source>
        <dbReference type="Proteomes" id="UP000308891"/>
    </source>
</evidence>
<dbReference type="OrthoDB" id="9766854at2"/>
<feature type="transmembrane region" description="Helical" evidence="1">
    <location>
        <begin position="12"/>
        <end position="30"/>
    </location>
</feature>
<comment type="caution">
    <text evidence="2">The sequence shown here is derived from an EMBL/GenBank/DDBJ whole genome shotgun (WGS) entry which is preliminary data.</text>
</comment>
<protein>
    <submittedName>
        <fullName evidence="2">ECF transporter S component</fullName>
    </submittedName>
</protein>
<reference evidence="2 3" key="1">
    <citation type="submission" date="2019-04" db="EMBL/GenBank/DDBJ databases">
        <title>Crenobacter sp. nov.</title>
        <authorList>
            <person name="Shi S."/>
        </authorList>
    </citation>
    <scope>NUCLEOTIDE SEQUENCE [LARGE SCALE GENOMIC DNA]</scope>
    <source>
        <strain evidence="2 3">GY 70310</strain>
    </source>
</reference>
<proteinExistence type="predicted"/>
<keyword evidence="1" id="KW-0812">Transmembrane</keyword>
<name>A0A4T0UWF7_9NEIS</name>
<feature type="transmembrane region" description="Helical" evidence="1">
    <location>
        <begin position="135"/>
        <end position="157"/>
    </location>
</feature>
<sequence length="191" mass="19351">MNPLFSTRTLTLMSAGIAFNMVLGQLASMLKLPIFLDAIGTFVVALLAGPLAALVTGVATNLIWGVLTSPVAAAFAPVAGVIGLVAGLCARAGGFRTLPRVLLSALLVTVAVVVVATPIRAYLFGGATGSGADFFVAYLNAVGSKLIESVALTVFGVNLADKVVSALLAWTLVRALPARLTATFPAAAAVR</sequence>
<keyword evidence="1" id="KW-0472">Membrane</keyword>
<evidence type="ECO:0000313" key="2">
    <source>
        <dbReference type="EMBL" id="TIC83412.1"/>
    </source>
</evidence>
<gene>
    <name evidence="2" type="ORF">E5K04_07585</name>
</gene>
<accession>A0A4T0UWF7</accession>
<feature type="transmembrane region" description="Helical" evidence="1">
    <location>
        <begin position="42"/>
        <end position="64"/>
    </location>
</feature>